<dbReference type="GO" id="GO:0019172">
    <property type="term" value="F:glyoxalase III activity"/>
    <property type="evidence" value="ECO:0007669"/>
    <property type="project" value="TreeGrafter"/>
</dbReference>
<dbReference type="Proteomes" id="UP000552644">
    <property type="component" value="Unassembled WGS sequence"/>
</dbReference>
<dbReference type="RefSeq" id="WP_184719368.1">
    <property type="nucleotide sequence ID" value="NZ_JACHJP010000006.1"/>
</dbReference>
<evidence type="ECO:0000259" key="4">
    <source>
        <dbReference type="Pfam" id="PF01965"/>
    </source>
</evidence>
<name>A0A7W7VPS7_9ACTN</name>
<keyword evidence="1" id="KW-0346">Stress response</keyword>
<keyword evidence="6" id="KW-1185">Reference proteome</keyword>
<accession>A0A7W7VPS7</accession>
<dbReference type="Pfam" id="PF01965">
    <property type="entry name" value="DJ-1_PfpI"/>
    <property type="match status" value="1"/>
</dbReference>
<dbReference type="GO" id="GO:0006508">
    <property type="term" value="P:proteolysis"/>
    <property type="evidence" value="ECO:0007669"/>
    <property type="project" value="UniProtKB-KW"/>
</dbReference>
<keyword evidence="5" id="KW-0378">Hydrolase</keyword>
<comment type="caution">
    <text evidence="5">The sequence shown here is derived from an EMBL/GenBank/DDBJ whole genome shotgun (WGS) entry which is preliminary data.</text>
</comment>
<dbReference type="PANTHER" id="PTHR48094:SF11">
    <property type="entry name" value="GLUTATHIONE-INDEPENDENT GLYOXALASE HSP31-RELATED"/>
    <property type="match status" value="1"/>
</dbReference>
<gene>
    <name evidence="5" type="ORF">FHS44_005394</name>
</gene>
<dbReference type="InterPro" id="IPR002818">
    <property type="entry name" value="DJ-1/PfpI"/>
</dbReference>
<comment type="similarity">
    <text evidence="3">Belongs to the peptidase C56 family. HSP31-like subfamily.</text>
</comment>
<dbReference type="PANTHER" id="PTHR48094">
    <property type="entry name" value="PROTEIN/NUCLEIC ACID DEGLYCASE DJ-1-RELATED"/>
    <property type="match status" value="1"/>
</dbReference>
<dbReference type="EMBL" id="JACHJP010000006">
    <property type="protein sequence ID" value="MBB4918267.1"/>
    <property type="molecule type" value="Genomic_DNA"/>
</dbReference>
<feature type="domain" description="DJ-1/PfpI" evidence="4">
    <location>
        <begin position="30"/>
        <end position="227"/>
    </location>
</feature>
<keyword evidence="2" id="KW-0456">Lyase</keyword>
<dbReference type="GO" id="GO:0005737">
    <property type="term" value="C:cytoplasm"/>
    <property type="evidence" value="ECO:0007669"/>
    <property type="project" value="TreeGrafter"/>
</dbReference>
<sequence length="233" mass="25765">MSATKKILVVVTNVGEYEKAGMRTGLWLGELTHFWDYAERAGFSMDIASPSGGTIPIDPESLAHDVLAELGTERRYRDRRFMNLLDDTVRVADVDVEDYDAIYLTGGHGVMFDFPRSDDLESLVARFHESGRVVSAVCHGPCGLLNVTLSNGEPLVRDRDVTGFSWPEEEAADREDAVPYSLQDELKKLGAHYSVADRPFETHVVEDDRLITGQNPGSARGVAEAVVRRLQPA</sequence>
<organism evidence="5 6">
    <name type="scientific">Streptosporangium saharense</name>
    <dbReference type="NCBI Taxonomy" id="1706840"/>
    <lineage>
        <taxon>Bacteria</taxon>
        <taxon>Bacillati</taxon>
        <taxon>Actinomycetota</taxon>
        <taxon>Actinomycetes</taxon>
        <taxon>Streptosporangiales</taxon>
        <taxon>Streptosporangiaceae</taxon>
        <taxon>Streptosporangium</taxon>
    </lineage>
</organism>
<evidence type="ECO:0000256" key="1">
    <source>
        <dbReference type="ARBA" id="ARBA00023016"/>
    </source>
</evidence>
<evidence type="ECO:0000256" key="3">
    <source>
        <dbReference type="ARBA" id="ARBA00038493"/>
    </source>
</evidence>
<evidence type="ECO:0000313" key="6">
    <source>
        <dbReference type="Proteomes" id="UP000552644"/>
    </source>
</evidence>
<dbReference type="AlphaFoldDB" id="A0A7W7VPS7"/>
<dbReference type="SUPFAM" id="SSF52317">
    <property type="entry name" value="Class I glutamine amidotransferase-like"/>
    <property type="match status" value="1"/>
</dbReference>
<proteinExistence type="inferred from homology"/>
<dbReference type="GO" id="GO:0008233">
    <property type="term" value="F:peptidase activity"/>
    <property type="evidence" value="ECO:0007669"/>
    <property type="project" value="UniProtKB-KW"/>
</dbReference>
<dbReference type="Gene3D" id="3.40.50.880">
    <property type="match status" value="1"/>
</dbReference>
<reference evidence="5 6" key="1">
    <citation type="submission" date="2020-08" db="EMBL/GenBank/DDBJ databases">
        <title>Genomic Encyclopedia of Type Strains, Phase III (KMG-III): the genomes of soil and plant-associated and newly described type strains.</title>
        <authorList>
            <person name="Whitman W."/>
        </authorList>
    </citation>
    <scope>NUCLEOTIDE SEQUENCE [LARGE SCALE GENOMIC DNA]</scope>
    <source>
        <strain evidence="5 6">CECT 8840</strain>
    </source>
</reference>
<dbReference type="GO" id="GO:0019243">
    <property type="term" value="P:methylglyoxal catabolic process to D-lactate via S-lactoyl-glutathione"/>
    <property type="evidence" value="ECO:0007669"/>
    <property type="project" value="TreeGrafter"/>
</dbReference>
<protein>
    <submittedName>
        <fullName evidence="5">Putative intracellular protease/amidase</fullName>
    </submittedName>
</protein>
<evidence type="ECO:0000313" key="5">
    <source>
        <dbReference type="EMBL" id="MBB4918267.1"/>
    </source>
</evidence>
<dbReference type="CDD" id="cd03141">
    <property type="entry name" value="GATase1_Hsp31_like"/>
    <property type="match status" value="1"/>
</dbReference>
<keyword evidence="5" id="KW-0645">Protease</keyword>
<dbReference type="InterPro" id="IPR029062">
    <property type="entry name" value="Class_I_gatase-like"/>
</dbReference>
<dbReference type="InterPro" id="IPR050325">
    <property type="entry name" value="Prot/Nucl_acid_deglycase"/>
</dbReference>
<evidence type="ECO:0000256" key="2">
    <source>
        <dbReference type="ARBA" id="ARBA00023239"/>
    </source>
</evidence>